<accession>A0A1B7N1C8</accession>
<dbReference type="Proteomes" id="UP000092154">
    <property type="component" value="Unassembled WGS sequence"/>
</dbReference>
<keyword evidence="4" id="KW-1185">Reference proteome</keyword>
<gene>
    <name evidence="3" type="ORF">K503DRAFT_145405</name>
</gene>
<name>A0A1B7N1C8_9AGAM</name>
<sequence>MKREKERNAKNASAGSSRPPQSSVTQKSRGAAQVQPSSQPHAPVSTSSTTSAVTTPSAATTSTTLKSTYVSWLRGIFSLLLFTLSIIIRSRI</sequence>
<organism evidence="3 4">
    <name type="scientific">Rhizopogon vinicolor AM-OR11-026</name>
    <dbReference type="NCBI Taxonomy" id="1314800"/>
    <lineage>
        <taxon>Eukaryota</taxon>
        <taxon>Fungi</taxon>
        <taxon>Dikarya</taxon>
        <taxon>Basidiomycota</taxon>
        <taxon>Agaricomycotina</taxon>
        <taxon>Agaricomycetes</taxon>
        <taxon>Agaricomycetidae</taxon>
        <taxon>Boletales</taxon>
        <taxon>Suillineae</taxon>
        <taxon>Rhizopogonaceae</taxon>
        <taxon>Rhizopogon</taxon>
    </lineage>
</organism>
<feature type="transmembrane region" description="Helical" evidence="2">
    <location>
        <begin position="69"/>
        <end position="88"/>
    </location>
</feature>
<keyword evidence="2" id="KW-0812">Transmembrane</keyword>
<evidence type="ECO:0000313" key="3">
    <source>
        <dbReference type="EMBL" id="OAX38670.1"/>
    </source>
</evidence>
<feature type="compositionally biased region" description="Low complexity" evidence="1">
    <location>
        <begin position="42"/>
        <end position="62"/>
    </location>
</feature>
<evidence type="ECO:0000313" key="4">
    <source>
        <dbReference type="Proteomes" id="UP000092154"/>
    </source>
</evidence>
<reference evidence="3 4" key="1">
    <citation type="submission" date="2016-06" db="EMBL/GenBank/DDBJ databases">
        <title>Comparative genomics of the ectomycorrhizal sister species Rhizopogon vinicolor and Rhizopogon vesiculosus (Basidiomycota: Boletales) reveals a divergence of the mating type B locus.</title>
        <authorList>
            <consortium name="DOE Joint Genome Institute"/>
            <person name="Mujic A.B."/>
            <person name="Kuo A."/>
            <person name="Tritt A."/>
            <person name="Lipzen A."/>
            <person name="Chen C."/>
            <person name="Johnson J."/>
            <person name="Sharma A."/>
            <person name="Barry K."/>
            <person name="Grigoriev I.V."/>
            <person name="Spatafora J.W."/>
        </authorList>
    </citation>
    <scope>NUCLEOTIDE SEQUENCE [LARGE SCALE GENOMIC DNA]</scope>
    <source>
        <strain evidence="3 4">AM-OR11-026</strain>
    </source>
</reference>
<keyword evidence="2" id="KW-0472">Membrane</keyword>
<protein>
    <submittedName>
        <fullName evidence="3">Uncharacterized protein</fullName>
    </submittedName>
</protein>
<evidence type="ECO:0000256" key="2">
    <source>
        <dbReference type="SAM" id="Phobius"/>
    </source>
</evidence>
<evidence type="ECO:0000256" key="1">
    <source>
        <dbReference type="SAM" id="MobiDB-lite"/>
    </source>
</evidence>
<keyword evidence="2" id="KW-1133">Transmembrane helix</keyword>
<dbReference type="EMBL" id="KV448283">
    <property type="protein sequence ID" value="OAX38670.1"/>
    <property type="molecule type" value="Genomic_DNA"/>
</dbReference>
<feature type="compositionally biased region" description="Polar residues" evidence="1">
    <location>
        <begin position="10"/>
        <end position="40"/>
    </location>
</feature>
<proteinExistence type="predicted"/>
<feature type="region of interest" description="Disordered" evidence="1">
    <location>
        <begin position="1"/>
        <end position="62"/>
    </location>
</feature>
<dbReference type="InParanoid" id="A0A1B7N1C8"/>
<dbReference type="AlphaFoldDB" id="A0A1B7N1C8"/>